<dbReference type="GO" id="GO:0043622">
    <property type="term" value="P:cortical microtubule organization"/>
    <property type="evidence" value="ECO:0007669"/>
    <property type="project" value="TreeGrafter"/>
</dbReference>
<dbReference type="Proteomes" id="UP001177003">
    <property type="component" value="Chromosome 2"/>
</dbReference>
<feature type="compositionally biased region" description="Polar residues" evidence="1">
    <location>
        <begin position="120"/>
        <end position="133"/>
    </location>
</feature>
<feature type="compositionally biased region" description="Basic and acidic residues" evidence="1">
    <location>
        <begin position="1"/>
        <end position="12"/>
    </location>
</feature>
<evidence type="ECO:0000256" key="1">
    <source>
        <dbReference type="SAM" id="MobiDB-lite"/>
    </source>
</evidence>
<feature type="region of interest" description="Disordered" evidence="1">
    <location>
        <begin position="506"/>
        <end position="574"/>
    </location>
</feature>
<organism evidence="2 3">
    <name type="scientific">Lactuca saligna</name>
    <name type="common">Willowleaf lettuce</name>
    <dbReference type="NCBI Taxonomy" id="75948"/>
    <lineage>
        <taxon>Eukaryota</taxon>
        <taxon>Viridiplantae</taxon>
        <taxon>Streptophyta</taxon>
        <taxon>Embryophyta</taxon>
        <taxon>Tracheophyta</taxon>
        <taxon>Spermatophyta</taxon>
        <taxon>Magnoliopsida</taxon>
        <taxon>eudicotyledons</taxon>
        <taxon>Gunneridae</taxon>
        <taxon>Pentapetalae</taxon>
        <taxon>asterids</taxon>
        <taxon>campanulids</taxon>
        <taxon>Asterales</taxon>
        <taxon>Asteraceae</taxon>
        <taxon>Cichorioideae</taxon>
        <taxon>Cichorieae</taxon>
        <taxon>Lactucinae</taxon>
        <taxon>Lactuca</taxon>
    </lineage>
</organism>
<dbReference type="GO" id="GO:0055028">
    <property type="term" value="C:cortical microtubule"/>
    <property type="evidence" value="ECO:0007669"/>
    <property type="project" value="TreeGrafter"/>
</dbReference>
<feature type="compositionally biased region" description="Low complexity" evidence="1">
    <location>
        <begin position="271"/>
        <end position="302"/>
    </location>
</feature>
<feature type="compositionally biased region" description="Polar residues" evidence="1">
    <location>
        <begin position="67"/>
        <end position="87"/>
    </location>
</feature>
<accession>A0AA36DVY0</accession>
<feature type="compositionally biased region" description="Low complexity" evidence="1">
    <location>
        <begin position="166"/>
        <end position="192"/>
    </location>
</feature>
<feature type="compositionally biased region" description="Polar residues" evidence="1">
    <location>
        <begin position="145"/>
        <end position="162"/>
    </location>
</feature>
<dbReference type="PRINTS" id="PR01217">
    <property type="entry name" value="PRICHEXTENSN"/>
</dbReference>
<evidence type="ECO:0000313" key="2">
    <source>
        <dbReference type="EMBL" id="CAI9273731.1"/>
    </source>
</evidence>
<feature type="compositionally biased region" description="Polar residues" evidence="1">
    <location>
        <begin position="303"/>
        <end position="322"/>
    </location>
</feature>
<feature type="compositionally biased region" description="Low complexity" evidence="1">
    <location>
        <begin position="353"/>
        <end position="368"/>
    </location>
</feature>
<feature type="compositionally biased region" description="Low complexity" evidence="1">
    <location>
        <begin position="199"/>
        <end position="263"/>
    </location>
</feature>
<gene>
    <name evidence="2" type="ORF">LSALG_LOCUS13860</name>
</gene>
<feature type="region of interest" description="Disordered" evidence="1">
    <location>
        <begin position="64"/>
        <end position="407"/>
    </location>
</feature>
<dbReference type="PANTHER" id="PTHR31949">
    <property type="entry name" value="GASTRIC MUCIN-LIKE PROTEIN"/>
    <property type="match status" value="1"/>
</dbReference>
<dbReference type="PANTHER" id="PTHR31949:SF24">
    <property type="entry name" value="PROLINE-RICH FAMILY PROTEIN"/>
    <property type="match status" value="1"/>
</dbReference>
<proteinExistence type="predicted"/>
<feature type="compositionally biased region" description="Polar residues" evidence="1">
    <location>
        <begin position="528"/>
        <end position="550"/>
    </location>
</feature>
<dbReference type="AlphaFoldDB" id="A0AA36DVY0"/>
<keyword evidence="3" id="KW-1185">Reference proteome</keyword>
<reference evidence="2" key="1">
    <citation type="submission" date="2023-04" db="EMBL/GenBank/DDBJ databases">
        <authorList>
            <person name="Vijverberg K."/>
            <person name="Xiong W."/>
            <person name="Schranz E."/>
        </authorList>
    </citation>
    <scope>NUCLEOTIDE SEQUENCE</scope>
</reference>
<feature type="compositionally biased region" description="Low complexity" evidence="1">
    <location>
        <begin position="458"/>
        <end position="472"/>
    </location>
</feature>
<evidence type="ECO:0000313" key="3">
    <source>
        <dbReference type="Proteomes" id="UP001177003"/>
    </source>
</evidence>
<sequence>MNRSFRAPEKEMLGPVKQRQQQMIGSFRNSAMREKEDELGLFLEMRKREKERHDVLLHNAEEEFDSSLGSRTGNSPKFSMPSATSMRKTGADEFLNSESDKNDYDWLLTPPGTPLFPSLESESQKTVMNQNGASKAHHPNAPKSRLSNTQPEAVATKTNMVSRQRAASPGPSAGPRRPTSSGGSGSRPSTPTNRPVLGSSSSSSSRTTSNPPSKTTTVSKPTSRPTRSSTPTTSRPVVSSSKATAPPRSSTPTSRATPRSSTPTPTPTPTSRPSLSTTKPTPRASTPTRKPTTVTKTPAPSVKSPTVKNTTQPLAATSSPNTRPRPWKPQEMPGYTLDAPPNLRTSLTDRPISSVRGRAGGPSSRSSSIEPVPNGRGVRRQSCSPSRGRLPNGVNATNGMTRKSGASVPIPALNRAYAKANDNMSPGLYGTKMVERVINMRKLIPPKQDDKHSPHNLSGKSSSPDSSGFGRSLSKKSLDMAMRHMDIRKTVPGNLRPLMTKIPASSMYSVRSGNGSGPGPTRGRMISVSDSPLATSSNASSEMSVNNNNVIDEHIEDESNSEKGVRSPASIRGR</sequence>
<dbReference type="EMBL" id="OX465078">
    <property type="protein sequence ID" value="CAI9273731.1"/>
    <property type="molecule type" value="Genomic_DNA"/>
</dbReference>
<name>A0AA36DVY0_LACSI</name>
<feature type="region of interest" description="Disordered" evidence="1">
    <location>
        <begin position="445"/>
        <end position="473"/>
    </location>
</feature>
<protein>
    <submittedName>
        <fullName evidence="2">Uncharacterized protein</fullName>
    </submittedName>
</protein>
<feature type="region of interest" description="Disordered" evidence="1">
    <location>
        <begin position="1"/>
        <end position="21"/>
    </location>
</feature>